<dbReference type="EMBL" id="BMMW01000001">
    <property type="protein sequence ID" value="GGK34265.1"/>
    <property type="molecule type" value="Genomic_DNA"/>
</dbReference>
<name>A0A917V453_9NOCA</name>
<reference evidence="1" key="2">
    <citation type="submission" date="2020-09" db="EMBL/GenBank/DDBJ databases">
        <authorList>
            <person name="Sun Q."/>
            <person name="Zhou Y."/>
        </authorList>
    </citation>
    <scope>NUCLEOTIDE SEQUENCE</scope>
    <source>
        <strain evidence="1">CGMCC 4.7278</strain>
    </source>
</reference>
<dbReference type="AlphaFoldDB" id="A0A917V453"/>
<evidence type="ECO:0000313" key="1">
    <source>
        <dbReference type="EMBL" id="GGK34265.1"/>
    </source>
</evidence>
<protein>
    <submittedName>
        <fullName evidence="1">Uncharacterized protein</fullName>
    </submittedName>
</protein>
<comment type="caution">
    <text evidence="1">The sequence shown here is derived from an EMBL/GenBank/DDBJ whole genome shotgun (WGS) entry which is preliminary data.</text>
</comment>
<gene>
    <name evidence="1" type="ORF">GCM10011591_02470</name>
</gene>
<dbReference type="Proteomes" id="UP000612956">
    <property type="component" value="Unassembled WGS sequence"/>
</dbReference>
<sequence length="74" mass="8282">MLRQDGGHLYSPGVLGGEYPADSLSVRFEAAVTAKFAIKDSFTDMAEWRVAHIVKKSCQREVGNLRVVRRICSR</sequence>
<proteinExistence type="predicted"/>
<organism evidence="1 2">
    <name type="scientific">Nocardia camponoti</name>
    <dbReference type="NCBI Taxonomy" id="1616106"/>
    <lineage>
        <taxon>Bacteria</taxon>
        <taxon>Bacillati</taxon>
        <taxon>Actinomycetota</taxon>
        <taxon>Actinomycetes</taxon>
        <taxon>Mycobacteriales</taxon>
        <taxon>Nocardiaceae</taxon>
        <taxon>Nocardia</taxon>
    </lineage>
</organism>
<accession>A0A917V453</accession>
<keyword evidence="2" id="KW-1185">Reference proteome</keyword>
<evidence type="ECO:0000313" key="2">
    <source>
        <dbReference type="Proteomes" id="UP000612956"/>
    </source>
</evidence>
<reference evidence="1" key="1">
    <citation type="journal article" date="2014" name="Int. J. Syst. Evol. Microbiol.">
        <title>Complete genome sequence of Corynebacterium casei LMG S-19264T (=DSM 44701T), isolated from a smear-ripened cheese.</title>
        <authorList>
            <consortium name="US DOE Joint Genome Institute (JGI-PGF)"/>
            <person name="Walter F."/>
            <person name="Albersmeier A."/>
            <person name="Kalinowski J."/>
            <person name="Ruckert C."/>
        </authorList>
    </citation>
    <scope>NUCLEOTIDE SEQUENCE</scope>
    <source>
        <strain evidence="1">CGMCC 4.7278</strain>
    </source>
</reference>